<reference evidence="13 14" key="1">
    <citation type="submission" date="2016-10" db="EMBL/GenBank/DDBJ databases">
        <authorList>
            <person name="de Groot N.N."/>
        </authorList>
    </citation>
    <scope>NUCLEOTIDE SEQUENCE [LARGE SCALE GENOMIC DNA]</scope>
    <source>
        <strain evidence="13 14">CGMCC 4.5681</strain>
    </source>
</reference>
<keyword evidence="2 7" id="KW-0132">Cell division</keyword>
<keyword evidence="7" id="KW-0067">ATP-binding</keyword>
<evidence type="ECO:0000256" key="9">
    <source>
        <dbReference type="SAM" id="MobiDB-lite"/>
    </source>
</evidence>
<evidence type="ECO:0000256" key="5">
    <source>
        <dbReference type="ARBA" id="ARBA00023306"/>
    </source>
</evidence>
<dbReference type="InterPro" id="IPR004101">
    <property type="entry name" value="Mur_ligase_C"/>
</dbReference>
<organism evidence="13 14">
    <name type="scientific">Nonomuraea maritima</name>
    <dbReference type="NCBI Taxonomy" id="683260"/>
    <lineage>
        <taxon>Bacteria</taxon>
        <taxon>Bacillati</taxon>
        <taxon>Actinomycetota</taxon>
        <taxon>Actinomycetes</taxon>
        <taxon>Streptosporangiales</taxon>
        <taxon>Streptosporangiaceae</taxon>
        <taxon>Nonomuraea</taxon>
    </lineage>
</organism>
<keyword evidence="5 7" id="KW-0131">Cell cycle</keyword>
<evidence type="ECO:0000259" key="10">
    <source>
        <dbReference type="Pfam" id="PF01225"/>
    </source>
</evidence>
<comment type="catalytic activity">
    <reaction evidence="7">
        <text>UDP-N-acetyl-alpha-D-muramoyl-L-alanyl-D-glutamate + meso-2,6-diaminopimelate + ATP = UDP-N-acetyl-alpha-D-muramoyl-L-alanyl-gamma-D-glutamyl-meso-2,6-diaminopimelate + ADP + phosphate + H(+)</text>
        <dbReference type="Rhea" id="RHEA:23676"/>
        <dbReference type="ChEBI" id="CHEBI:15378"/>
        <dbReference type="ChEBI" id="CHEBI:30616"/>
        <dbReference type="ChEBI" id="CHEBI:43474"/>
        <dbReference type="ChEBI" id="CHEBI:57791"/>
        <dbReference type="ChEBI" id="CHEBI:83900"/>
        <dbReference type="ChEBI" id="CHEBI:83905"/>
        <dbReference type="ChEBI" id="CHEBI:456216"/>
        <dbReference type="EC" id="6.3.2.13"/>
    </reaction>
</comment>
<keyword evidence="7 13" id="KW-0436">Ligase</keyword>
<dbReference type="RefSeq" id="WP_090773310.1">
    <property type="nucleotide sequence ID" value="NZ_FNFB01000035.1"/>
</dbReference>
<dbReference type="PANTHER" id="PTHR23135:SF4">
    <property type="entry name" value="UDP-N-ACETYLMURAMOYL-L-ALANYL-D-GLUTAMATE--2,6-DIAMINOPIMELATE LIGASE MURE HOMOLOG, CHLOROPLASTIC"/>
    <property type="match status" value="1"/>
</dbReference>
<dbReference type="Gene3D" id="3.40.1190.10">
    <property type="entry name" value="Mur-like, catalytic domain"/>
    <property type="match status" value="1"/>
</dbReference>
<keyword evidence="6 7" id="KW-0961">Cell wall biogenesis/degradation</keyword>
<dbReference type="SUPFAM" id="SSF53623">
    <property type="entry name" value="MurD-like peptide ligases, catalytic domain"/>
    <property type="match status" value="1"/>
</dbReference>
<dbReference type="GO" id="GO:0000287">
    <property type="term" value="F:magnesium ion binding"/>
    <property type="evidence" value="ECO:0007669"/>
    <property type="project" value="UniProtKB-UniRule"/>
</dbReference>
<sequence length="509" mass="53125">MRPMSSSPRPLTGLATMLDADSGSSRSPHAALTGVTIDSRNVMRGDLYVALPGSQVHGAAFAADAMASGAVAVLTDPAGREAAVATGLPVLVVPDPRAVLGQVSSWVYGQPAHDVQVLGVTGTSGKSTTTYLLEAGLRAAGHRTGLVGGVEIRVGDLRFQPTHTTPEASVLHGLFGLMREERVTAAAMEVSSHALALGRVDGVFYDVALFTNLSQDHLDFHKDFDDYFAAKVRLFQPELSRVGVTNVDDPYGRELLGLAKIPMTTFSALGDPDAQWRALDARLGADGSAFRVVGPGGVEADAQISLPGPFNVANALGAIVTLVEAGVPLQTAVHGVGTLTGVPGRMQRITGADDDFQAVVDYSHKPGAVESVLRSLRAVTAGQLIIVLGCGGDRDSGKRPIMGEISAKLADVAIFTSDNPRSEDPLAILAAMMDGALHVPQHDRAHVIIEPDRAAAIGQAIARAGHGDVVVVAGKGHEQGQYVSGEVIPFDDRDVVAEAIDARKESRKH</sequence>
<dbReference type="EMBL" id="FNFB01000035">
    <property type="protein sequence ID" value="SDM01334.1"/>
    <property type="molecule type" value="Genomic_DNA"/>
</dbReference>
<name>A0A1G9PRE9_9ACTN</name>
<dbReference type="InterPro" id="IPR005761">
    <property type="entry name" value="UDP-N-AcMur-Glu-dNH2Pim_ligase"/>
</dbReference>
<dbReference type="OrthoDB" id="9800958at2"/>
<dbReference type="GO" id="GO:0005524">
    <property type="term" value="F:ATP binding"/>
    <property type="evidence" value="ECO:0007669"/>
    <property type="project" value="UniProtKB-UniRule"/>
</dbReference>
<dbReference type="STRING" id="683260.SAMN05421874_13553"/>
<accession>A0A1G9PRE9</accession>
<feature type="binding site" evidence="7">
    <location>
        <position position="478"/>
    </location>
    <ligand>
        <name>meso-2,6-diaminopimelate</name>
        <dbReference type="ChEBI" id="CHEBI:57791"/>
    </ligand>
</feature>
<feature type="modified residue" description="N6-carboxylysine" evidence="7">
    <location>
        <position position="231"/>
    </location>
</feature>
<gene>
    <name evidence="7" type="primary">murE</name>
    <name evidence="13" type="ORF">SAMN05421874_13553</name>
</gene>
<feature type="binding site" evidence="7">
    <location>
        <begin position="418"/>
        <end position="421"/>
    </location>
    <ligand>
        <name>meso-2,6-diaminopimelate</name>
        <dbReference type="ChEBI" id="CHEBI:57791"/>
    </ligand>
</feature>
<comment type="caution">
    <text evidence="7">Lacks conserved residue(s) required for the propagation of feature annotation.</text>
</comment>
<feature type="region of interest" description="Disordered" evidence="9">
    <location>
        <begin position="1"/>
        <end position="29"/>
    </location>
</feature>
<proteinExistence type="inferred from homology"/>
<dbReference type="GO" id="GO:0008765">
    <property type="term" value="F:UDP-N-acetylmuramoylalanyl-D-glutamate-2,6-diaminopimelate ligase activity"/>
    <property type="evidence" value="ECO:0007669"/>
    <property type="project" value="UniProtKB-UniRule"/>
</dbReference>
<dbReference type="Gene3D" id="3.90.190.20">
    <property type="entry name" value="Mur ligase, C-terminal domain"/>
    <property type="match status" value="1"/>
</dbReference>
<feature type="domain" description="Mur ligase central" evidence="12">
    <location>
        <begin position="120"/>
        <end position="321"/>
    </location>
</feature>
<dbReference type="Pfam" id="PF02875">
    <property type="entry name" value="Mur_ligase_C"/>
    <property type="match status" value="1"/>
</dbReference>
<dbReference type="InterPro" id="IPR035911">
    <property type="entry name" value="MurE/MurF_N"/>
</dbReference>
<evidence type="ECO:0000256" key="6">
    <source>
        <dbReference type="ARBA" id="ARBA00023316"/>
    </source>
</evidence>
<keyword evidence="14" id="KW-1185">Reference proteome</keyword>
<dbReference type="HAMAP" id="MF_00208">
    <property type="entry name" value="MurE"/>
    <property type="match status" value="1"/>
</dbReference>
<evidence type="ECO:0000256" key="8">
    <source>
        <dbReference type="RuleBase" id="RU004135"/>
    </source>
</evidence>
<feature type="short sequence motif" description="Meso-diaminopimelate recognition motif" evidence="7">
    <location>
        <begin position="418"/>
        <end position="421"/>
    </location>
</feature>
<feature type="binding site" evidence="7">
    <location>
        <position position="199"/>
    </location>
    <ligand>
        <name>UDP-N-acetyl-alpha-D-muramoyl-L-alanyl-D-glutamate</name>
        <dbReference type="ChEBI" id="CHEBI:83900"/>
    </ligand>
</feature>
<dbReference type="InterPro" id="IPR036565">
    <property type="entry name" value="Mur-like_cat_sf"/>
</dbReference>
<feature type="domain" description="Mur ligase N-terminal catalytic" evidence="10">
    <location>
        <begin position="33"/>
        <end position="104"/>
    </location>
</feature>
<evidence type="ECO:0000256" key="7">
    <source>
        <dbReference type="HAMAP-Rule" id="MF_00208"/>
    </source>
</evidence>
<comment type="cofactor">
    <cofactor evidence="7">
        <name>Mg(2+)</name>
        <dbReference type="ChEBI" id="CHEBI:18420"/>
    </cofactor>
</comment>
<keyword evidence="3 7" id="KW-0133">Cell shape</keyword>
<dbReference type="Proteomes" id="UP000198683">
    <property type="component" value="Unassembled WGS sequence"/>
</dbReference>
<evidence type="ECO:0000259" key="11">
    <source>
        <dbReference type="Pfam" id="PF02875"/>
    </source>
</evidence>
<dbReference type="GO" id="GO:0009252">
    <property type="term" value="P:peptidoglycan biosynthetic process"/>
    <property type="evidence" value="ECO:0007669"/>
    <property type="project" value="UniProtKB-UniRule"/>
</dbReference>
<evidence type="ECO:0000313" key="13">
    <source>
        <dbReference type="EMBL" id="SDM01334.1"/>
    </source>
</evidence>
<feature type="binding site" evidence="7">
    <location>
        <position position="39"/>
    </location>
    <ligand>
        <name>UDP-N-acetyl-alpha-D-muramoyl-L-alanyl-D-glutamate</name>
        <dbReference type="ChEBI" id="CHEBI:83900"/>
    </ligand>
</feature>
<comment type="similarity">
    <text evidence="1 7">Belongs to the MurCDEF family. MurE subfamily.</text>
</comment>
<keyword evidence="4 7" id="KW-0573">Peptidoglycan synthesis</keyword>
<dbReference type="GO" id="GO:0051301">
    <property type="term" value="P:cell division"/>
    <property type="evidence" value="ECO:0007669"/>
    <property type="project" value="UniProtKB-KW"/>
</dbReference>
<feature type="domain" description="Mur ligase C-terminal" evidence="11">
    <location>
        <begin position="344"/>
        <end position="476"/>
    </location>
</feature>
<keyword evidence="7" id="KW-0963">Cytoplasm</keyword>
<feature type="binding site" evidence="7">
    <location>
        <begin position="122"/>
        <end position="128"/>
    </location>
    <ligand>
        <name>ATP</name>
        <dbReference type="ChEBI" id="CHEBI:30616"/>
    </ligand>
</feature>
<evidence type="ECO:0000256" key="2">
    <source>
        <dbReference type="ARBA" id="ARBA00022618"/>
    </source>
</evidence>
<evidence type="ECO:0000259" key="12">
    <source>
        <dbReference type="Pfam" id="PF08245"/>
    </source>
</evidence>
<dbReference type="UniPathway" id="UPA00219"/>
<dbReference type="GO" id="GO:0071555">
    <property type="term" value="P:cell wall organization"/>
    <property type="evidence" value="ECO:0007669"/>
    <property type="project" value="UniProtKB-KW"/>
</dbReference>
<evidence type="ECO:0000256" key="3">
    <source>
        <dbReference type="ARBA" id="ARBA00022960"/>
    </source>
</evidence>
<dbReference type="GO" id="GO:0008360">
    <property type="term" value="P:regulation of cell shape"/>
    <property type="evidence" value="ECO:0007669"/>
    <property type="project" value="UniProtKB-KW"/>
</dbReference>
<comment type="subcellular location">
    <subcellularLocation>
        <location evidence="7 8">Cytoplasm</location>
    </subcellularLocation>
</comment>
<dbReference type="InterPro" id="IPR013221">
    <property type="entry name" value="Mur_ligase_cen"/>
</dbReference>
<dbReference type="SUPFAM" id="SSF53244">
    <property type="entry name" value="MurD-like peptide ligases, peptide-binding domain"/>
    <property type="match status" value="1"/>
</dbReference>
<dbReference type="NCBIfam" id="NF001126">
    <property type="entry name" value="PRK00139.1-4"/>
    <property type="match status" value="1"/>
</dbReference>
<feature type="binding site" evidence="7">
    <location>
        <position position="474"/>
    </location>
    <ligand>
        <name>meso-2,6-diaminopimelate</name>
        <dbReference type="ChEBI" id="CHEBI:57791"/>
    </ligand>
</feature>
<feature type="binding site" evidence="7">
    <location>
        <position position="191"/>
    </location>
    <ligand>
        <name>UDP-N-acetyl-alpha-D-muramoyl-L-alanyl-D-glutamate</name>
        <dbReference type="ChEBI" id="CHEBI:83900"/>
    </ligand>
</feature>
<dbReference type="InterPro" id="IPR000713">
    <property type="entry name" value="Mur_ligase_N"/>
</dbReference>
<protein>
    <recommendedName>
        <fullName evidence="7">UDP-N-acetylmuramoyl-L-alanyl-D-glutamate--2,6-diaminopimelate ligase</fullName>
        <ecNumber evidence="7">6.3.2.13</ecNumber>
    </recommendedName>
    <alternativeName>
        <fullName evidence="7">Meso-A2pm-adding enzyme</fullName>
    </alternativeName>
    <alternativeName>
        <fullName evidence="7">Meso-diaminopimelate-adding enzyme</fullName>
    </alternativeName>
    <alternativeName>
        <fullName evidence="7">UDP-MurNAc-L-Ala-D-Glu:meso-diaminopimelate ligase</fullName>
    </alternativeName>
    <alternativeName>
        <fullName evidence="7">UDP-MurNAc-tripeptide synthetase</fullName>
    </alternativeName>
    <alternativeName>
        <fullName evidence="7">UDP-N-acetylmuramyl-tripeptide synthetase</fullName>
    </alternativeName>
</protein>
<keyword evidence="7" id="KW-0460">Magnesium</keyword>
<dbReference type="GO" id="GO:0005737">
    <property type="term" value="C:cytoplasm"/>
    <property type="evidence" value="ECO:0007669"/>
    <property type="project" value="UniProtKB-SubCell"/>
</dbReference>
<dbReference type="NCBIfam" id="NF001124">
    <property type="entry name" value="PRK00139.1-2"/>
    <property type="match status" value="1"/>
</dbReference>
<keyword evidence="7" id="KW-0547">Nucleotide-binding</keyword>
<dbReference type="Gene3D" id="3.40.1390.10">
    <property type="entry name" value="MurE/MurF, N-terminal domain"/>
    <property type="match status" value="1"/>
</dbReference>
<evidence type="ECO:0000256" key="4">
    <source>
        <dbReference type="ARBA" id="ARBA00022984"/>
    </source>
</evidence>
<comment type="pathway">
    <text evidence="7 8">Cell wall biogenesis; peptidoglycan biosynthesis.</text>
</comment>
<feature type="binding site" evidence="7">
    <location>
        <position position="394"/>
    </location>
    <ligand>
        <name>meso-2,6-diaminopimelate</name>
        <dbReference type="ChEBI" id="CHEBI:57791"/>
    </ligand>
</feature>
<dbReference type="Pfam" id="PF01225">
    <property type="entry name" value="Mur_ligase"/>
    <property type="match status" value="1"/>
</dbReference>
<comment type="function">
    <text evidence="7">Catalyzes the addition of meso-diaminopimelic acid to the nucleotide precursor UDP-N-acetylmuramoyl-L-alanyl-D-glutamate (UMAG) in the biosynthesis of bacterial cell-wall peptidoglycan.</text>
</comment>
<evidence type="ECO:0000313" key="14">
    <source>
        <dbReference type="Proteomes" id="UP000198683"/>
    </source>
</evidence>
<dbReference type="EC" id="6.3.2.13" evidence="7"/>
<dbReference type="PANTHER" id="PTHR23135">
    <property type="entry name" value="MUR LIGASE FAMILY MEMBER"/>
    <property type="match status" value="1"/>
</dbReference>
<dbReference type="SUPFAM" id="SSF63418">
    <property type="entry name" value="MurE/MurF N-terminal domain"/>
    <property type="match status" value="1"/>
</dbReference>
<dbReference type="AlphaFoldDB" id="A0A1G9PRE9"/>
<comment type="PTM">
    <text evidence="7">Carboxylation is probably crucial for Mg(2+) binding and, consequently, for the gamma-phosphate positioning of ATP.</text>
</comment>
<dbReference type="NCBIfam" id="TIGR01085">
    <property type="entry name" value="murE"/>
    <property type="match status" value="1"/>
</dbReference>
<dbReference type="Pfam" id="PF08245">
    <property type="entry name" value="Mur_ligase_M"/>
    <property type="match status" value="1"/>
</dbReference>
<evidence type="ECO:0000256" key="1">
    <source>
        <dbReference type="ARBA" id="ARBA00005898"/>
    </source>
</evidence>
<dbReference type="InterPro" id="IPR036615">
    <property type="entry name" value="Mur_ligase_C_dom_sf"/>
</dbReference>
<feature type="binding site" evidence="7">
    <location>
        <begin position="164"/>
        <end position="165"/>
    </location>
    <ligand>
        <name>UDP-N-acetyl-alpha-D-muramoyl-L-alanyl-D-glutamate</name>
        <dbReference type="ChEBI" id="CHEBI:83900"/>
    </ligand>
</feature>